<comment type="caution">
    <text evidence="10">The sequence shown here is derived from an EMBL/GenBank/DDBJ whole genome shotgun (WGS) entry which is preliminary data.</text>
</comment>
<keyword evidence="11" id="KW-1185">Reference proteome</keyword>
<evidence type="ECO:0000256" key="8">
    <source>
        <dbReference type="HAMAP-Rule" id="MF_00265"/>
    </source>
</evidence>
<dbReference type="CDD" id="cd18741">
    <property type="entry name" value="PIN_VapC4-5_FitB-like"/>
    <property type="match status" value="1"/>
</dbReference>
<keyword evidence="2 8" id="KW-1277">Toxin-antitoxin system</keyword>
<keyword evidence="5 8" id="KW-0378">Hydrolase</keyword>
<dbReference type="PANTHER" id="PTHR33653">
    <property type="entry name" value="RIBONUCLEASE VAPC2"/>
    <property type="match status" value="1"/>
</dbReference>
<dbReference type="GO" id="GO:0000287">
    <property type="term" value="F:magnesium ion binding"/>
    <property type="evidence" value="ECO:0007669"/>
    <property type="project" value="UniProtKB-UniRule"/>
</dbReference>
<evidence type="ECO:0000256" key="2">
    <source>
        <dbReference type="ARBA" id="ARBA00022649"/>
    </source>
</evidence>
<dbReference type="InterPro" id="IPR022907">
    <property type="entry name" value="VapC_family"/>
</dbReference>
<name>A0A2H9VTT8_9SPHI</name>
<dbReference type="EC" id="3.1.-.-" evidence="8"/>
<evidence type="ECO:0000259" key="9">
    <source>
        <dbReference type="Pfam" id="PF01850"/>
    </source>
</evidence>
<dbReference type="RefSeq" id="WP_100340425.1">
    <property type="nucleotide sequence ID" value="NZ_PGFJ01000001.1"/>
</dbReference>
<keyword evidence="6 8" id="KW-0460">Magnesium</keyword>
<protein>
    <recommendedName>
        <fullName evidence="8">Ribonuclease VapC</fullName>
        <shortName evidence="8">RNase VapC</shortName>
        <ecNumber evidence="8">3.1.-.-</ecNumber>
    </recommendedName>
    <alternativeName>
        <fullName evidence="8">Toxin VapC</fullName>
    </alternativeName>
</protein>
<dbReference type="GO" id="GO:0004540">
    <property type="term" value="F:RNA nuclease activity"/>
    <property type="evidence" value="ECO:0007669"/>
    <property type="project" value="InterPro"/>
</dbReference>
<reference evidence="10 11" key="1">
    <citation type="submission" date="2017-11" db="EMBL/GenBank/DDBJ databases">
        <title>Genomic Encyclopedia of Archaeal and Bacterial Type Strains, Phase II (KMG-II): From Individual Species to Whole Genera.</title>
        <authorList>
            <person name="Goeker M."/>
        </authorList>
    </citation>
    <scope>NUCLEOTIDE SEQUENCE [LARGE SCALE GENOMIC DNA]</scope>
    <source>
        <strain evidence="10 11">DSM 28175</strain>
    </source>
</reference>
<comment type="function">
    <text evidence="8">Toxic component of a toxin-antitoxin (TA) system. An RNase.</text>
</comment>
<dbReference type="HAMAP" id="MF_00265">
    <property type="entry name" value="VapC_Nob1"/>
    <property type="match status" value="1"/>
</dbReference>
<evidence type="ECO:0000313" key="11">
    <source>
        <dbReference type="Proteomes" id="UP000242687"/>
    </source>
</evidence>
<feature type="binding site" evidence="8">
    <location>
        <position position="5"/>
    </location>
    <ligand>
        <name>Mg(2+)</name>
        <dbReference type="ChEBI" id="CHEBI:18420"/>
    </ligand>
</feature>
<keyword evidence="4 8" id="KW-0479">Metal-binding</keyword>
<dbReference type="PANTHER" id="PTHR33653:SF1">
    <property type="entry name" value="RIBONUCLEASE VAPC2"/>
    <property type="match status" value="1"/>
</dbReference>
<dbReference type="EMBL" id="PGFJ01000001">
    <property type="protein sequence ID" value="PJJ84224.1"/>
    <property type="molecule type" value="Genomic_DNA"/>
</dbReference>
<dbReference type="GO" id="GO:0090729">
    <property type="term" value="F:toxin activity"/>
    <property type="evidence" value="ECO:0007669"/>
    <property type="project" value="UniProtKB-KW"/>
</dbReference>
<comment type="similarity">
    <text evidence="7 8">Belongs to the PINc/VapC protein family.</text>
</comment>
<dbReference type="SUPFAM" id="SSF88723">
    <property type="entry name" value="PIN domain-like"/>
    <property type="match status" value="1"/>
</dbReference>
<evidence type="ECO:0000313" key="10">
    <source>
        <dbReference type="EMBL" id="PJJ84224.1"/>
    </source>
</evidence>
<dbReference type="Pfam" id="PF01850">
    <property type="entry name" value="PIN"/>
    <property type="match status" value="1"/>
</dbReference>
<evidence type="ECO:0000256" key="5">
    <source>
        <dbReference type="ARBA" id="ARBA00022801"/>
    </source>
</evidence>
<keyword evidence="3 8" id="KW-0540">Nuclease</keyword>
<evidence type="ECO:0000256" key="7">
    <source>
        <dbReference type="ARBA" id="ARBA00038093"/>
    </source>
</evidence>
<evidence type="ECO:0000256" key="4">
    <source>
        <dbReference type="ARBA" id="ARBA00022723"/>
    </source>
</evidence>
<proteinExistence type="inferred from homology"/>
<dbReference type="Gene3D" id="3.40.50.1010">
    <property type="entry name" value="5'-nuclease"/>
    <property type="match status" value="1"/>
</dbReference>
<evidence type="ECO:0000256" key="6">
    <source>
        <dbReference type="ARBA" id="ARBA00022842"/>
    </source>
</evidence>
<dbReference type="InterPro" id="IPR050556">
    <property type="entry name" value="Type_II_TA_system_RNase"/>
</dbReference>
<feature type="domain" description="PIN" evidence="9">
    <location>
        <begin position="2"/>
        <end position="109"/>
    </location>
</feature>
<keyword evidence="8" id="KW-0800">Toxin</keyword>
<feature type="binding site" evidence="8">
    <location>
        <position position="91"/>
    </location>
    <ligand>
        <name>Mg(2+)</name>
        <dbReference type="ChEBI" id="CHEBI:18420"/>
    </ligand>
</feature>
<dbReference type="AlphaFoldDB" id="A0A2H9VTT8"/>
<dbReference type="Proteomes" id="UP000242687">
    <property type="component" value="Unassembled WGS sequence"/>
</dbReference>
<gene>
    <name evidence="8" type="primary">vapC</name>
    <name evidence="10" type="ORF">CLV57_1234</name>
</gene>
<accession>A0A2H9VTT8</accession>
<evidence type="ECO:0000256" key="3">
    <source>
        <dbReference type="ARBA" id="ARBA00022722"/>
    </source>
</evidence>
<dbReference type="InterPro" id="IPR002716">
    <property type="entry name" value="PIN_dom"/>
</dbReference>
<organism evidence="10 11">
    <name type="scientific">Mucilaginibacter auburnensis</name>
    <dbReference type="NCBI Taxonomy" id="1457233"/>
    <lineage>
        <taxon>Bacteria</taxon>
        <taxon>Pseudomonadati</taxon>
        <taxon>Bacteroidota</taxon>
        <taxon>Sphingobacteriia</taxon>
        <taxon>Sphingobacteriales</taxon>
        <taxon>Sphingobacteriaceae</taxon>
        <taxon>Mucilaginibacter</taxon>
    </lineage>
</organism>
<evidence type="ECO:0000256" key="1">
    <source>
        <dbReference type="ARBA" id="ARBA00001946"/>
    </source>
</evidence>
<dbReference type="InterPro" id="IPR029060">
    <property type="entry name" value="PIN-like_dom_sf"/>
</dbReference>
<comment type="cofactor">
    <cofactor evidence="1 8">
        <name>Mg(2+)</name>
        <dbReference type="ChEBI" id="CHEBI:18420"/>
    </cofactor>
</comment>
<dbReference type="GO" id="GO:0016787">
    <property type="term" value="F:hydrolase activity"/>
    <property type="evidence" value="ECO:0007669"/>
    <property type="project" value="UniProtKB-KW"/>
</dbReference>
<dbReference type="OrthoDB" id="5368631at2"/>
<sequence length="123" mass="14064">MVLCDTNILIHAFNGRQNTIDKLHEIGLHQVTLSVITVMELYQGMSNKAELAQMKRKIKYYDVIEIDTEISKLATTLIENFKLSHGLQIPDAIIAATAVIYQIPLFTYNIKDFNFIPDIRLVQ</sequence>